<evidence type="ECO:0000313" key="2">
    <source>
        <dbReference type="WBParaSite" id="nRc.2.0.1.t21604-RA"/>
    </source>
</evidence>
<dbReference type="Proteomes" id="UP000887565">
    <property type="component" value="Unplaced"/>
</dbReference>
<keyword evidence="1" id="KW-1185">Reference proteome</keyword>
<name>A0A915J769_ROMCU</name>
<dbReference type="AlphaFoldDB" id="A0A915J769"/>
<organism evidence="1 2">
    <name type="scientific">Romanomermis culicivorax</name>
    <name type="common">Nematode worm</name>
    <dbReference type="NCBI Taxonomy" id="13658"/>
    <lineage>
        <taxon>Eukaryota</taxon>
        <taxon>Metazoa</taxon>
        <taxon>Ecdysozoa</taxon>
        <taxon>Nematoda</taxon>
        <taxon>Enoplea</taxon>
        <taxon>Dorylaimia</taxon>
        <taxon>Mermithida</taxon>
        <taxon>Mermithoidea</taxon>
        <taxon>Mermithidae</taxon>
        <taxon>Romanomermis</taxon>
    </lineage>
</organism>
<proteinExistence type="predicted"/>
<reference evidence="2" key="1">
    <citation type="submission" date="2022-11" db="UniProtKB">
        <authorList>
            <consortium name="WormBaseParasite"/>
        </authorList>
    </citation>
    <scope>IDENTIFICATION</scope>
</reference>
<evidence type="ECO:0000313" key="1">
    <source>
        <dbReference type="Proteomes" id="UP000887565"/>
    </source>
</evidence>
<protein>
    <submittedName>
        <fullName evidence="2">Uncharacterized protein</fullName>
    </submittedName>
</protein>
<accession>A0A915J769</accession>
<dbReference type="WBParaSite" id="nRc.2.0.1.t21604-RA">
    <property type="protein sequence ID" value="nRc.2.0.1.t21604-RA"/>
    <property type="gene ID" value="nRc.2.0.1.g21604"/>
</dbReference>
<sequence>MTTHKSSLLISHDLIVVDSSSGEHLTACTENGKLTFSTLNPTMWIGVKIARKRAYDGISNPLTKTEDTATCTLFGRVPAPPRGTTSAPVTVRDVSCTRTRNYATILLDPDPDSGTSTSTAPKTVHKPDSNLNTMCWTLVATDIKKKFRSILSEGAQKRLQLTFSEPGEAFSDKLTSLGFKEIIIRPPGRRRVTHGLDKSYYTSPSGEGPALLYFVLRTPVSAGLAISTQPKLPKPALAGANAQITDGFGGTGGGFDERLLSQGGGKPDRNVGCLTVLALLKERRKSSGTISWKLRSFLGDGIKSSTKFGKKRLVSIGAGAGNGNASNIQPRCWNATEFTSFLITMDVHTVADVVRRTNFRSGADRRINKISISSANILVLATIGRISKSESGRMNNSKFLSIHQSLTIYEVCCDDTNTLFDGREFVRVRAKC</sequence>